<name>E3N5Z8_CAERE</name>
<accession>E3N5Z8</accession>
<organism evidence="2">
    <name type="scientific">Caenorhabditis remanei</name>
    <name type="common">Caenorhabditis vulgaris</name>
    <dbReference type="NCBI Taxonomy" id="31234"/>
    <lineage>
        <taxon>Eukaryota</taxon>
        <taxon>Metazoa</taxon>
        <taxon>Ecdysozoa</taxon>
        <taxon>Nematoda</taxon>
        <taxon>Chromadorea</taxon>
        <taxon>Rhabditida</taxon>
        <taxon>Rhabditina</taxon>
        <taxon>Rhabditomorpha</taxon>
        <taxon>Rhabditoidea</taxon>
        <taxon>Rhabditidae</taxon>
        <taxon>Peloderinae</taxon>
        <taxon>Caenorhabditis</taxon>
    </lineage>
</organism>
<reference evidence="1" key="1">
    <citation type="submission" date="2007-07" db="EMBL/GenBank/DDBJ databases">
        <title>PCAP assembly of the Caenorhabditis remanei genome.</title>
        <authorList>
            <consortium name="The Caenorhabditis remanei Sequencing Consortium"/>
            <person name="Wilson R.K."/>
        </authorList>
    </citation>
    <scope>NUCLEOTIDE SEQUENCE [LARGE SCALE GENOMIC DNA]</scope>
    <source>
        <strain evidence="1">PB4641</strain>
    </source>
</reference>
<dbReference type="Pfam" id="PF03353">
    <property type="entry name" value="Lin-8"/>
    <property type="match status" value="1"/>
</dbReference>
<dbReference type="Proteomes" id="UP000008281">
    <property type="component" value="Unassembled WGS sequence"/>
</dbReference>
<dbReference type="InterPro" id="IPR005020">
    <property type="entry name" value="LIN-8"/>
</dbReference>
<dbReference type="EMBL" id="DS268535">
    <property type="protein sequence ID" value="EFO87395.1"/>
    <property type="molecule type" value="Genomic_DNA"/>
</dbReference>
<evidence type="ECO:0000313" key="1">
    <source>
        <dbReference type="EMBL" id="EFO87395.1"/>
    </source>
</evidence>
<dbReference type="AlphaFoldDB" id="E3N5Z8"/>
<dbReference type="InParanoid" id="E3N5Z8"/>
<proteinExistence type="predicted"/>
<sequence length="141" mass="16955">MRQFAGRYIPLFSRRFKDTLRSRLKTTIVTKKMAPADINPVRWEWIKKQQIKFFRTEKQYFGISMRRKVEKDNDMDIIRKAFPEEKSVERLRFYRDSGKREESVVSPSSTSRCLSYPITGRKMFHSKLLSSARTKKETRHL</sequence>
<protein>
    <submittedName>
        <fullName evidence="1">Uncharacterized protein</fullName>
    </submittedName>
</protein>
<gene>
    <name evidence="1" type="ORF">CRE_30383</name>
</gene>
<keyword evidence="2" id="KW-1185">Reference proteome</keyword>
<evidence type="ECO:0000313" key="2">
    <source>
        <dbReference type="Proteomes" id="UP000008281"/>
    </source>
</evidence>
<dbReference type="HOGENOM" id="CLU_1827088_0_0_1"/>